<dbReference type="SUPFAM" id="SSF51445">
    <property type="entry name" value="(Trans)glycosidases"/>
    <property type="match status" value="1"/>
</dbReference>
<gene>
    <name evidence="2" type="ORF">IE077_003874</name>
</gene>
<evidence type="ECO:0000313" key="3">
    <source>
        <dbReference type="Proteomes" id="UP000823046"/>
    </source>
</evidence>
<protein>
    <recommendedName>
        <fullName evidence="1">Glycogen debranching enzyme glucanotransferase domain-containing protein</fullName>
    </recommendedName>
</protein>
<dbReference type="EMBL" id="JADAQX010000572">
    <property type="protein sequence ID" value="KAF8819868.1"/>
    <property type="molecule type" value="Genomic_DNA"/>
</dbReference>
<reference evidence="2 3" key="1">
    <citation type="journal article" date="2020" name="bioRxiv">
        <title>Metabolic contributions of an alphaproteobacterial endosymbiont in the apicomplexan Cardiosporidium cionae.</title>
        <authorList>
            <person name="Hunter E.S."/>
            <person name="Paight C.J."/>
            <person name="Lane C.E."/>
        </authorList>
    </citation>
    <scope>NUCLEOTIDE SEQUENCE [LARGE SCALE GENOMIC DNA]</scope>
    <source>
        <strain evidence="2">ESH_2018</strain>
    </source>
</reference>
<feature type="domain" description="Glycogen debranching enzyme glucanotransferase" evidence="1">
    <location>
        <begin position="202"/>
        <end position="381"/>
    </location>
</feature>
<accession>A0ABQ7J797</accession>
<dbReference type="Pfam" id="PF14701">
    <property type="entry name" value="hDGE_amylase"/>
    <property type="match status" value="2"/>
</dbReference>
<keyword evidence="3" id="KW-1185">Reference proteome</keyword>
<dbReference type="PANTHER" id="PTHR10569">
    <property type="entry name" value="GLYCOGEN DEBRANCHING ENZYME"/>
    <property type="match status" value="1"/>
</dbReference>
<dbReference type="InterPro" id="IPR032792">
    <property type="entry name" value="AGL_glucanoTrfase"/>
</dbReference>
<evidence type="ECO:0000313" key="2">
    <source>
        <dbReference type="EMBL" id="KAF8819868.1"/>
    </source>
</evidence>
<dbReference type="InterPro" id="IPR017853">
    <property type="entry name" value="GH"/>
</dbReference>
<dbReference type="Proteomes" id="UP000823046">
    <property type="component" value="Unassembled WGS sequence"/>
</dbReference>
<comment type="caution">
    <text evidence="2">The sequence shown here is derived from an EMBL/GenBank/DDBJ whole genome shotgun (WGS) entry which is preliminary data.</text>
</comment>
<dbReference type="PANTHER" id="PTHR10569:SF2">
    <property type="entry name" value="GLYCOGEN DEBRANCHING ENZYME"/>
    <property type="match status" value="1"/>
</dbReference>
<sequence length="546" mass="61571">MLGKKMTTWRVELDEGGQFIRVPKGQEGNFRVQCDDIVQLYSYSSSLSPMVESLYIEDPIDNIITVKGSLDAYQNWEGCWQPSEPGPYRLQIIYKTSVISATPLQRRSSSMVSRQGSFGGSVTNSLNIPLNSFGEDEKHYSKRSYSSFKRENHLGSGIFSHQGVDREAERRSLSPNRTRTIRRGAINVVIVEAKLMINKTIKLPIEAICMQTVMSVCLGDFSQWKTNLELVNYTNYNVLHFTPLQTAGESGSCYSLANQNEISSYFTGNPTQPTLSKPTSADLLSQENFEHPKLIELLDWLESEFHILSTTDIVLNHTASNSPWLSLYPNSGYTLENSPHLLGALELDLQLQSFSMNLIDGKYGKKYHISATITTEDDLSRESNIYCQCSTMEACDILKAEAMKYVGIQRGASIILPSSLTLSVCENENQLIKCLQLVQQELIDGCKNIEASISAAFIGHIRWERIICQKGPIGRKPWERLIPPYFTAIVDSMGIKRYLANNGYGSCKEEAPFLWEWMEKYCQKTAKLFHGIRLDNCHSTPIHVAK</sequence>
<proteinExistence type="predicted"/>
<dbReference type="InterPro" id="IPR010401">
    <property type="entry name" value="AGL/Gdb1"/>
</dbReference>
<organism evidence="2 3">
    <name type="scientific">Cardiosporidium cionae</name>
    <dbReference type="NCBI Taxonomy" id="476202"/>
    <lineage>
        <taxon>Eukaryota</taxon>
        <taxon>Sar</taxon>
        <taxon>Alveolata</taxon>
        <taxon>Apicomplexa</taxon>
        <taxon>Aconoidasida</taxon>
        <taxon>Nephromycida</taxon>
        <taxon>Cardiosporidium</taxon>
    </lineage>
</organism>
<feature type="domain" description="Glycogen debranching enzyme glucanotransferase" evidence="1">
    <location>
        <begin position="504"/>
        <end position="546"/>
    </location>
</feature>
<feature type="non-terminal residue" evidence="2">
    <location>
        <position position="546"/>
    </location>
</feature>
<name>A0ABQ7J797_9APIC</name>
<evidence type="ECO:0000259" key="1">
    <source>
        <dbReference type="Pfam" id="PF14701"/>
    </source>
</evidence>